<comment type="caution">
    <text evidence="2">The sequence shown here is derived from an EMBL/GenBank/DDBJ whole genome shotgun (WGS) entry which is preliminary data.</text>
</comment>
<reference evidence="3" key="1">
    <citation type="journal article" date="2020" name="MBio">
        <title>Horizontal gene transfer to a defensive symbiont with a reduced genome amongst a multipartite beetle microbiome.</title>
        <authorList>
            <person name="Waterworth S.C."/>
            <person name="Florez L.V."/>
            <person name="Rees E.R."/>
            <person name="Hertweck C."/>
            <person name="Kaltenpoth M."/>
            <person name="Kwan J.C."/>
        </authorList>
    </citation>
    <scope>NUCLEOTIDE SEQUENCE [LARGE SCALE GENOMIC DNA]</scope>
</reference>
<evidence type="ECO:0000259" key="1">
    <source>
        <dbReference type="Pfam" id="PF12545"/>
    </source>
</evidence>
<evidence type="ECO:0000313" key="3">
    <source>
        <dbReference type="Proteomes" id="UP000462435"/>
    </source>
</evidence>
<dbReference type="Proteomes" id="UP000462435">
    <property type="component" value="Unassembled WGS sequence"/>
</dbReference>
<feature type="domain" description="DUF3739" evidence="1">
    <location>
        <begin position="937"/>
        <end position="1047"/>
    </location>
</feature>
<dbReference type="Pfam" id="PF12545">
    <property type="entry name" value="DUF3739"/>
    <property type="match status" value="1"/>
</dbReference>
<dbReference type="InterPro" id="IPR021026">
    <property type="entry name" value="Filamn_hemagglutn_DUF3739"/>
</dbReference>
<sequence length="1147" mass="117879">MRLRRGLPSGYTSVNQLVGKTESQLVSLYMAVSFSDFGFQPDFWELGQGNGAVINVPLTATPKSPTFSVVRTGTGDLSLAAGGNFSMQSPYGVYTAGTQRSLGNASLDVAYNQARGLINNGTVLGTEPGTAAPDYERLVSGANSIYQAWYPDGGGNLNVNVGGDLTGDAWTTSRELATASTSVGNWLWRQGTGVTPGVTDVPTSWWINFGTYAYVSAPSGSSYAYWPTVAGFTGMGTLGGGNATIQVGGDAGMVTRRSTSDVNIDNSSRSQGMVLAVGSTGRVLPDGSLVLTGGGDLDVRAGGWNSHPEARLGKAGVGATVQTHELYGGLVNVRGATAIAAGQIGTMQLVYAMVQDAREVRSADPYVSSMSLATGGLMLMAGDSGMNVSSRGDLVLGGTGNAGMVATPNGIAYSSSAASGAAGISWFNLWTDHTILKTFSAGGNLAFDTRASEGNADVKIINWDYTNSGGWFVLPGEVSAVAGVGSIYYGKSAAYLNTAGTSNQWETAGLLVAPQGGRRIEMLAGGSLYGGGYGIAVSGTDTSTMASIWHPGFAGFDATGMSLVSNISIDASYADPHFFPLLAFSRNSVDASAGVLSRASEPSRFYAAKGDIVGLQTGAKLTFNAGIRFNQTDYVGAGPVAIKAGQDIVYSGTRIDDDAPAIFGMASDGSSAYVSGNLLVHANSNDVSVMQAGRDILYANFEVAGPGTLEISAGRNILQKERSSITTIGPVVRGDNRPGAGVVVQAGMKDVTTSYSGLLARYLNPANLAQGGMPLADQPGKVVKTYGAELAAWLAERFGFSGTAQEALAYFNALAPEQQRIFARQVYFAELRAGGREYNDANSPRYGSYLRGRNAIAVMFPATGYQGDLLMYGASGIHTDVGGDIQVLTPGGAQTYGVEGAAPPSTAGLITRGQGDISLYSLESILLGQSRIMTTFGGGITAWSAQGDINAGRGAKTTVVYTPPRRVYDNVGDVTRSPQVPSTGAGIATLAPIAEVPPGDVDLIAPLGTIDAGEAGIRVSGNVNVAALQVVNAANIQVQGKSTGLPVIAAVNIGALTNASAAASSAAMAAQDAVSRERAAARQNLPSVFTVRVLGFGGDGAAAPESRPAPAGAGYDSGSAIQVLGQGNLNAVQRNRLTDTERRNLNR</sequence>
<evidence type="ECO:0000313" key="2">
    <source>
        <dbReference type="EMBL" id="KAF1047991.1"/>
    </source>
</evidence>
<name>A0A7V8JW39_9BURK</name>
<dbReference type="EMBL" id="WNDX01000007">
    <property type="protein sequence ID" value="KAF1047991.1"/>
    <property type="molecule type" value="Genomic_DNA"/>
</dbReference>
<dbReference type="AlphaFoldDB" id="A0A7V8JW39"/>
<gene>
    <name evidence="2" type="ORF">GAK35_00411</name>
</gene>
<protein>
    <recommendedName>
        <fullName evidence="1">DUF3739 domain-containing protein</fullName>
    </recommendedName>
</protein>
<proteinExistence type="predicted"/>
<accession>A0A7V8JW39</accession>
<organism evidence="2 3">
    <name type="scientific">Herbaspirillum frisingense</name>
    <dbReference type="NCBI Taxonomy" id="92645"/>
    <lineage>
        <taxon>Bacteria</taxon>
        <taxon>Pseudomonadati</taxon>
        <taxon>Pseudomonadota</taxon>
        <taxon>Betaproteobacteria</taxon>
        <taxon>Burkholderiales</taxon>
        <taxon>Oxalobacteraceae</taxon>
        <taxon>Herbaspirillum</taxon>
    </lineage>
</organism>